<feature type="transmembrane region" description="Helical" evidence="1">
    <location>
        <begin position="783"/>
        <end position="804"/>
    </location>
</feature>
<dbReference type="InterPro" id="IPR013783">
    <property type="entry name" value="Ig-like_fold"/>
</dbReference>
<protein>
    <submittedName>
        <fullName evidence="3">APHP domain protein</fullName>
    </submittedName>
</protein>
<feature type="chain" id="PRO_5038857320" evidence="2">
    <location>
        <begin position="23"/>
        <end position="817"/>
    </location>
</feature>
<comment type="caution">
    <text evidence="3">The sequence shown here is derived from an EMBL/GenBank/DDBJ whole genome shotgun (WGS) entry which is preliminary data.</text>
</comment>
<evidence type="ECO:0000256" key="1">
    <source>
        <dbReference type="SAM" id="Phobius"/>
    </source>
</evidence>
<accession>A0A0L6JX69</accession>
<feature type="signal peptide" evidence="2">
    <location>
        <begin position="1"/>
        <end position="22"/>
    </location>
</feature>
<keyword evidence="1" id="KW-0812">Transmembrane</keyword>
<dbReference type="Gene3D" id="2.60.40.10">
    <property type="entry name" value="Immunoglobulins"/>
    <property type="match status" value="3"/>
</dbReference>
<dbReference type="PANTHER" id="PTHR35902">
    <property type="entry name" value="S-LAYER DOMAIN-LIKE PROTEIN-RELATED"/>
    <property type="match status" value="1"/>
</dbReference>
<dbReference type="AlphaFoldDB" id="A0A0L6JX69"/>
<organism evidence="3 4">
    <name type="scientific">Pseudobacteroides cellulosolvens ATCC 35603 = DSM 2933</name>
    <dbReference type="NCBI Taxonomy" id="398512"/>
    <lineage>
        <taxon>Bacteria</taxon>
        <taxon>Bacillati</taxon>
        <taxon>Bacillota</taxon>
        <taxon>Clostridia</taxon>
        <taxon>Eubacteriales</taxon>
        <taxon>Oscillospiraceae</taxon>
        <taxon>Pseudobacteroides</taxon>
    </lineage>
</organism>
<reference evidence="4" key="1">
    <citation type="submission" date="2015-07" db="EMBL/GenBank/DDBJ databases">
        <title>Near-Complete Genome Sequence of the Cellulolytic Bacterium Bacteroides (Pseudobacteroides) cellulosolvens ATCC 35603.</title>
        <authorList>
            <person name="Dassa B."/>
            <person name="Utturkar S.M."/>
            <person name="Klingeman D.M."/>
            <person name="Hurt R.A."/>
            <person name="Keller M."/>
            <person name="Xu J."/>
            <person name="Reddy Y.H.K."/>
            <person name="Borovok I."/>
            <person name="Grinberg I.R."/>
            <person name="Lamed R."/>
            <person name="Zhivin O."/>
            <person name="Bayer E.A."/>
            <person name="Brown S.D."/>
        </authorList>
    </citation>
    <scope>NUCLEOTIDE SEQUENCE [LARGE SCALE GENOMIC DNA]</scope>
    <source>
        <strain evidence="4">DSM 2933</strain>
    </source>
</reference>
<keyword evidence="1" id="KW-1133">Transmembrane helix</keyword>
<keyword evidence="2" id="KW-0732">Signal</keyword>
<dbReference type="eggNOG" id="COG1361">
    <property type="taxonomic scope" value="Bacteria"/>
</dbReference>
<dbReference type="RefSeq" id="WP_036939939.1">
    <property type="nucleotide sequence ID" value="NZ_JQKC01000010.1"/>
</dbReference>
<gene>
    <name evidence="3" type="ORF">Bccel_5609</name>
</gene>
<keyword evidence="1" id="KW-0472">Membrane</keyword>
<dbReference type="OrthoDB" id="1704454at2"/>
<proteinExistence type="predicted"/>
<evidence type="ECO:0000313" key="3">
    <source>
        <dbReference type="EMBL" id="KNY30329.1"/>
    </source>
</evidence>
<dbReference type="PROSITE" id="PS51257">
    <property type="entry name" value="PROKAR_LIPOPROTEIN"/>
    <property type="match status" value="1"/>
</dbReference>
<dbReference type="Proteomes" id="UP000036923">
    <property type="component" value="Unassembled WGS sequence"/>
</dbReference>
<sequence length="817" mass="88423">MRKLVALILILAISCMGVYVNSEGETNLDVIITSFSTSGTQVTKGNFDLTLNLKNNSGKNLEDMYIELGDNNSFSFATTGSRMPVGVIQVPKDPNDPKDPNIKTCTLKLRYNGGPDAKLPIKFIYKKDGVQTTATDFINLHVVPYTEPAPVITQVPQPVDTTKYAPSLIIADAKAIPSGKAGEKITITLPIRNISSYEARNVIITTEADDKLPISTDKLASAQIIDSVKAGETREATVTFDISPNAQEKVYTMKLNLQYTNTSNDAYTSKDSINIKVLNSLKNSRVVVSSITSSPSSINAGESTKVTVNIQNYGNLPANDIKVSLTGLKSESFGLSDSTDSRYIEKMNGGDKQTLVFSINSSSKMESGSYGLGVKVEYKDTSNTQLSEESQFFISVNKPEESTSSPDVSITNLTAPANALKPGDSFSVVFDIVNTGTAKLPNLKVSTASDKEVVPKSLSTKIIPLLEVGKPQRLKFDYLVTDEAVTKNYPISINIEYETGKEPNKVKQIANQYVGVYVEGVKDKDKKSAPKVIISRCVCSPDLIKPGTNFNLDVTFQNTSRLSDISNLKIVLTPADGVFIPVNSGGTLFIDQISKGGSVQKTITMYVKPDTQTKAYPIAVDYDYEDEKGTAITAKDTVSVPVNVEARMVIGELNIPMDTFVGQPVVIPVNFFNMGKSTVYNVLIKAEGDFQVQSPEYYGGNFESGKSDNYEVQLTPNKPGSNAGKLVLTFEDGNGKSQKIEKPFTISVMDQMPMDEKMAAMPGMPGAPGMPGDAPAKKGINTLYLAIGGGAGFLVILITVIALVRRSRRRKEMALDE</sequence>
<name>A0A0L6JX69_9FIRM</name>
<keyword evidence="4" id="KW-1185">Reference proteome</keyword>
<dbReference type="STRING" id="398512.Bccel_5609"/>
<evidence type="ECO:0000256" key="2">
    <source>
        <dbReference type="SAM" id="SignalP"/>
    </source>
</evidence>
<dbReference type="PANTHER" id="PTHR35902:SF6">
    <property type="entry name" value="CONSERVED WITHIN P. AEROPHILUM"/>
    <property type="match status" value="1"/>
</dbReference>
<dbReference type="EMBL" id="LGTC01000001">
    <property type="protein sequence ID" value="KNY30329.1"/>
    <property type="molecule type" value="Genomic_DNA"/>
</dbReference>
<evidence type="ECO:0000313" key="4">
    <source>
        <dbReference type="Proteomes" id="UP000036923"/>
    </source>
</evidence>